<dbReference type="Proteomes" id="UP000038045">
    <property type="component" value="Unplaced"/>
</dbReference>
<reference evidence="19" key="1">
    <citation type="submission" date="2017-02" db="UniProtKB">
        <authorList>
            <consortium name="WormBaseParasite"/>
        </authorList>
    </citation>
    <scope>IDENTIFICATION</scope>
</reference>
<evidence type="ECO:0000256" key="14">
    <source>
        <dbReference type="PIRSR" id="PIRSR038061-1"/>
    </source>
</evidence>
<evidence type="ECO:0000256" key="2">
    <source>
        <dbReference type="ARBA" id="ARBA00006666"/>
    </source>
</evidence>
<dbReference type="InterPro" id="IPR003280">
    <property type="entry name" value="2pore_dom_K_chnl"/>
</dbReference>
<protein>
    <recommendedName>
        <fullName evidence="13">Two pore potassium channel protein sup-9</fullName>
    </recommendedName>
</protein>
<dbReference type="GO" id="GO:0015271">
    <property type="term" value="F:outward rectifier potassium channel activity"/>
    <property type="evidence" value="ECO:0007669"/>
    <property type="project" value="TreeGrafter"/>
</dbReference>
<evidence type="ECO:0000256" key="3">
    <source>
        <dbReference type="ARBA" id="ARBA00022448"/>
    </source>
</evidence>
<evidence type="ECO:0000256" key="16">
    <source>
        <dbReference type="SAM" id="Phobius"/>
    </source>
</evidence>
<feature type="transmembrane region" description="Helical" evidence="16">
    <location>
        <begin position="225"/>
        <end position="242"/>
    </location>
</feature>
<keyword evidence="12 15" id="KW-0407">Ion channel</keyword>
<evidence type="ECO:0000313" key="18">
    <source>
        <dbReference type="Proteomes" id="UP000038045"/>
    </source>
</evidence>
<dbReference type="Pfam" id="PF07885">
    <property type="entry name" value="Ion_trans_2"/>
    <property type="match status" value="2"/>
</dbReference>
<dbReference type="SUPFAM" id="SSF81324">
    <property type="entry name" value="Voltage-gated potassium channels"/>
    <property type="match status" value="2"/>
</dbReference>
<comment type="similarity">
    <text evidence="2 15">Belongs to the two pore domain potassium channel (TC 1.A.1.8) family.</text>
</comment>
<keyword evidence="10 13" id="KW-0472">Membrane</keyword>
<evidence type="ECO:0000313" key="19">
    <source>
        <dbReference type="WBParaSite" id="PTRK_0000017300.1"/>
    </source>
</evidence>
<dbReference type="GO" id="GO:0030322">
    <property type="term" value="P:stabilization of membrane potential"/>
    <property type="evidence" value="ECO:0007669"/>
    <property type="project" value="TreeGrafter"/>
</dbReference>
<evidence type="ECO:0000256" key="10">
    <source>
        <dbReference type="ARBA" id="ARBA00023136"/>
    </source>
</evidence>
<evidence type="ECO:0000256" key="5">
    <source>
        <dbReference type="ARBA" id="ARBA00022692"/>
    </source>
</evidence>
<keyword evidence="7 13" id="KW-0630">Potassium</keyword>
<dbReference type="PRINTS" id="PR01333">
    <property type="entry name" value="2POREKCHANEL"/>
</dbReference>
<feature type="transmembrane region" description="Helical" evidence="16">
    <location>
        <begin position="30"/>
        <end position="49"/>
    </location>
</feature>
<dbReference type="Gene3D" id="1.10.287.70">
    <property type="match status" value="1"/>
</dbReference>
<name>A0A0N4Z0E0_PARTI</name>
<keyword evidence="9 13" id="KW-0406">Ion transport</keyword>
<evidence type="ECO:0000256" key="13">
    <source>
        <dbReference type="PIRNR" id="PIRNR038061"/>
    </source>
</evidence>
<comment type="subcellular location">
    <subcellularLocation>
        <location evidence="1">Membrane</location>
        <topology evidence="1">Multi-pass membrane protein</topology>
    </subcellularLocation>
</comment>
<keyword evidence="4 13" id="KW-0633">Potassium transport</keyword>
<evidence type="ECO:0000259" key="17">
    <source>
        <dbReference type="Pfam" id="PF07885"/>
    </source>
</evidence>
<dbReference type="InterPro" id="IPR013099">
    <property type="entry name" value="K_chnl_dom"/>
</dbReference>
<accession>A0A0N4Z0E0</accession>
<keyword evidence="8 16" id="KW-1133">Transmembrane helix</keyword>
<evidence type="ECO:0000256" key="4">
    <source>
        <dbReference type="ARBA" id="ARBA00022538"/>
    </source>
</evidence>
<dbReference type="PRINTS" id="PR01586">
    <property type="entry name" value="TWIKCHANNEL"/>
</dbReference>
<keyword evidence="18" id="KW-1185">Reference proteome</keyword>
<keyword evidence="3 13" id="KW-0813">Transport</keyword>
<feature type="transmembrane region" description="Helical" evidence="16">
    <location>
        <begin position="141"/>
        <end position="163"/>
    </location>
</feature>
<dbReference type="GO" id="GO:0005886">
    <property type="term" value="C:plasma membrane"/>
    <property type="evidence" value="ECO:0007669"/>
    <property type="project" value="TreeGrafter"/>
</dbReference>
<dbReference type="WBParaSite" id="PTRK_0000017300.1">
    <property type="protein sequence ID" value="PTRK_0000017300.1"/>
    <property type="gene ID" value="PTRK_0000017300"/>
</dbReference>
<keyword evidence="5 15" id="KW-0812">Transmembrane</keyword>
<feature type="transmembrane region" description="Helical" evidence="16">
    <location>
        <begin position="191"/>
        <end position="213"/>
    </location>
</feature>
<dbReference type="AlphaFoldDB" id="A0A0N4Z0E0"/>
<feature type="domain" description="Potassium channel" evidence="17">
    <location>
        <begin position="198"/>
        <end position="278"/>
    </location>
</feature>
<evidence type="ECO:0000256" key="1">
    <source>
        <dbReference type="ARBA" id="ARBA00004141"/>
    </source>
</evidence>
<evidence type="ECO:0000256" key="12">
    <source>
        <dbReference type="ARBA" id="ARBA00023303"/>
    </source>
</evidence>
<dbReference type="PANTHER" id="PTHR11003:SF249">
    <property type="entry name" value="TWO PORE POTASSIUM CHANNEL PROTEIN SUP-9"/>
    <property type="match status" value="1"/>
</dbReference>
<evidence type="ECO:0000256" key="8">
    <source>
        <dbReference type="ARBA" id="ARBA00022989"/>
    </source>
</evidence>
<dbReference type="PIRSF" id="PIRSF038061">
    <property type="entry name" value="K_channel_subfamily_K_type"/>
    <property type="match status" value="1"/>
</dbReference>
<dbReference type="GO" id="GO:0022841">
    <property type="term" value="F:potassium ion leak channel activity"/>
    <property type="evidence" value="ECO:0007669"/>
    <property type="project" value="TreeGrafter"/>
</dbReference>
<evidence type="ECO:0000256" key="6">
    <source>
        <dbReference type="ARBA" id="ARBA00022826"/>
    </source>
</evidence>
<evidence type="ECO:0000256" key="11">
    <source>
        <dbReference type="ARBA" id="ARBA00023180"/>
    </source>
</evidence>
<evidence type="ECO:0000256" key="9">
    <source>
        <dbReference type="ARBA" id="ARBA00023065"/>
    </source>
</evidence>
<keyword evidence="11" id="KW-0325">Glycoprotein</keyword>
<feature type="glycosylation site" description="N-linked (GlcNAc...) asparagine" evidence="14">
    <location>
        <position position="104"/>
    </location>
</feature>
<feature type="transmembrane region" description="Helical" evidence="16">
    <location>
        <begin position="254"/>
        <end position="278"/>
    </location>
</feature>
<sequence length="337" mass="38688">MGLEFFMSQHNDIDKGKISKMQIEETNARLGFGFLVMFLYLLIGAIVFVKLEAPVERIQYEVYKDFRKSWEDKLTDLGMKLEDIDNLFSNIKEAALSGVWVEKNETSESNWTFGQTFFFCGTLISTVGYGKISPKTHYGKLFTIIYCIIGIPLTLSLLSALVIRLRYPSNWLKEKLSGKLSHIFHNFQIQYIHLTVISIIILIFAFIIPSCIFSSIETDWTFLDAFYYCFVSLTTIGLGDYIPGDSQDQSYRGIYKLVATIYLLFGLSLMMLFLATLYDIPQLNLTKFFVTKGTTEYSDLSNGDTTTTVYNKYKEDDDETGGIPINQYPYSIQNSYY</sequence>
<keyword evidence="6 13" id="KW-0631">Potassium channel</keyword>
<dbReference type="InterPro" id="IPR005408">
    <property type="entry name" value="2pore_dom_K_chnl_TWIK"/>
</dbReference>
<dbReference type="PANTHER" id="PTHR11003">
    <property type="entry name" value="POTASSIUM CHANNEL, SUBFAMILY K"/>
    <property type="match status" value="1"/>
</dbReference>
<feature type="domain" description="Potassium channel" evidence="17">
    <location>
        <begin position="105"/>
        <end position="165"/>
    </location>
</feature>
<proteinExistence type="inferred from homology"/>
<evidence type="ECO:0000256" key="15">
    <source>
        <dbReference type="RuleBase" id="RU003857"/>
    </source>
</evidence>
<organism evidence="18 19">
    <name type="scientific">Parastrongyloides trichosuri</name>
    <name type="common">Possum-specific nematode worm</name>
    <dbReference type="NCBI Taxonomy" id="131310"/>
    <lineage>
        <taxon>Eukaryota</taxon>
        <taxon>Metazoa</taxon>
        <taxon>Ecdysozoa</taxon>
        <taxon>Nematoda</taxon>
        <taxon>Chromadorea</taxon>
        <taxon>Rhabditida</taxon>
        <taxon>Tylenchina</taxon>
        <taxon>Panagrolaimomorpha</taxon>
        <taxon>Strongyloidoidea</taxon>
        <taxon>Strongyloididae</taxon>
        <taxon>Parastrongyloides</taxon>
    </lineage>
</organism>
<evidence type="ECO:0000256" key="7">
    <source>
        <dbReference type="ARBA" id="ARBA00022958"/>
    </source>
</evidence>
<dbReference type="STRING" id="131310.A0A0N4Z0E0"/>
<dbReference type="InterPro" id="IPR003092">
    <property type="entry name" value="2pore_dom_K_chnl_TASK"/>
</dbReference>
<feature type="transmembrane region" description="Helical" evidence="16">
    <location>
        <begin position="111"/>
        <end position="129"/>
    </location>
</feature>